<feature type="chain" id="PRO_5001520576" evidence="1">
    <location>
        <begin position="28"/>
        <end position="171"/>
    </location>
</feature>
<accession>A0A023G479</accession>
<dbReference type="EMBL" id="GBBM01006866">
    <property type="protein sequence ID" value="JAC28552.1"/>
    <property type="molecule type" value="mRNA"/>
</dbReference>
<reference evidence="2" key="1">
    <citation type="submission" date="2014-03" db="EMBL/GenBank/DDBJ databases">
        <title>The sialotranscriptome of Amblyomma triste, Amblyomma parvum and Amblyomma cajennense ticks, uncovered by 454-based RNA-seq.</title>
        <authorList>
            <person name="Garcia G.R."/>
            <person name="Gardinassi L.G."/>
            <person name="Ribeiro J.M."/>
            <person name="Anatriello E."/>
            <person name="Ferreira B.R."/>
            <person name="Moreira H.N."/>
            <person name="Mafra C."/>
            <person name="Olegario M.M."/>
            <person name="Szabo P.J."/>
            <person name="Miranda-Santos I.K."/>
            <person name="Maruyama S.R."/>
        </authorList>
    </citation>
    <scope>NUCLEOTIDE SEQUENCE</scope>
    <source>
        <strain evidence="2">Mato Grasso do Sul</strain>
        <tissue evidence="2">Salivary glands</tissue>
    </source>
</reference>
<feature type="signal peptide" evidence="1">
    <location>
        <begin position="1"/>
        <end position="27"/>
    </location>
</feature>
<organism evidence="2">
    <name type="scientific">Amblyomma triste</name>
    <name type="common">Neotropical tick</name>
    <dbReference type="NCBI Taxonomy" id="251400"/>
    <lineage>
        <taxon>Eukaryota</taxon>
        <taxon>Metazoa</taxon>
        <taxon>Ecdysozoa</taxon>
        <taxon>Arthropoda</taxon>
        <taxon>Chelicerata</taxon>
        <taxon>Arachnida</taxon>
        <taxon>Acari</taxon>
        <taxon>Parasitiformes</taxon>
        <taxon>Ixodida</taxon>
        <taxon>Ixodoidea</taxon>
        <taxon>Ixodidae</taxon>
        <taxon>Amblyomminae</taxon>
        <taxon>Amblyomma</taxon>
    </lineage>
</organism>
<evidence type="ECO:0000256" key="1">
    <source>
        <dbReference type="SAM" id="SignalP"/>
    </source>
</evidence>
<dbReference type="AlphaFoldDB" id="A0A023G479"/>
<evidence type="ECO:0000313" key="2">
    <source>
        <dbReference type="EMBL" id="JAC28552.1"/>
    </source>
</evidence>
<sequence>MSRILVPVPVLLFIIIIYGLCLRECHSKSAGRASIDCETLKQSTGVKHDKSCLCPGNPKLKRKDGTSCKKSAVREDNEVSARPGTCTDGVCKLRTFTKGCKEDQAPDVKPGSQPPFGCVFYCDTKKGLYGFFKPGTMCEHRVNRTHYARGVCKTEGEKVICSGDVNALPAC</sequence>
<protein>
    <submittedName>
        <fullName evidence="2">Putative secreted protein</fullName>
    </submittedName>
</protein>
<name>A0A023G479_AMBTT</name>
<keyword evidence="1" id="KW-0732">Signal</keyword>
<proteinExistence type="evidence at transcript level"/>